<evidence type="ECO:0000256" key="1">
    <source>
        <dbReference type="SAM" id="SignalP"/>
    </source>
</evidence>
<comment type="caution">
    <text evidence="2">The sequence shown here is derived from an EMBL/GenBank/DDBJ whole genome shotgun (WGS) entry which is preliminary data.</text>
</comment>
<protein>
    <recommendedName>
        <fullName evidence="4">P pilus assembly protein, chaperone PapD</fullName>
    </recommendedName>
</protein>
<reference evidence="2" key="1">
    <citation type="submission" date="2020-08" db="EMBL/GenBank/DDBJ databases">
        <title>Genome Sequencing and Pan-Genome Analysis of Migratory bird Vibrio Strains, Inner Mongolia.</title>
        <authorList>
            <person name="Zheng L."/>
        </authorList>
    </citation>
    <scope>NUCLEOTIDE SEQUENCE</scope>
    <source>
        <strain evidence="2">M13F</strain>
    </source>
</reference>
<dbReference type="EMBL" id="JACRUP010000002">
    <property type="protein sequence ID" value="MBC5850472.1"/>
    <property type="molecule type" value="Genomic_DNA"/>
</dbReference>
<evidence type="ECO:0008006" key="4">
    <source>
        <dbReference type="Google" id="ProtNLM"/>
    </source>
</evidence>
<proteinExistence type="predicted"/>
<feature type="signal peptide" evidence="1">
    <location>
        <begin position="1"/>
        <end position="19"/>
    </location>
</feature>
<name>A0A9X0UGY6_VIBME</name>
<dbReference type="Proteomes" id="UP000615796">
    <property type="component" value="Unassembled WGS sequence"/>
</dbReference>
<organism evidence="2 3">
    <name type="scientific">Vibrio metschnikovii</name>
    <dbReference type="NCBI Taxonomy" id="28172"/>
    <lineage>
        <taxon>Bacteria</taxon>
        <taxon>Pseudomonadati</taxon>
        <taxon>Pseudomonadota</taxon>
        <taxon>Gammaproteobacteria</taxon>
        <taxon>Vibrionales</taxon>
        <taxon>Vibrionaceae</taxon>
        <taxon>Vibrio</taxon>
    </lineage>
</organism>
<accession>A0A9X0UGY6</accession>
<dbReference type="InterPro" id="IPR013783">
    <property type="entry name" value="Ig-like_fold"/>
</dbReference>
<dbReference type="Gene3D" id="2.60.40.10">
    <property type="entry name" value="Immunoglobulins"/>
    <property type="match status" value="1"/>
</dbReference>
<evidence type="ECO:0000313" key="3">
    <source>
        <dbReference type="Proteomes" id="UP000615796"/>
    </source>
</evidence>
<gene>
    <name evidence="2" type="ORF">H8Q88_05810</name>
</gene>
<dbReference type="RefSeq" id="WP_187025560.1">
    <property type="nucleotide sequence ID" value="NZ_JACRUP010000002.1"/>
</dbReference>
<keyword evidence="1" id="KW-0732">Signal</keyword>
<keyword evidence="3" id="KW-1185">Reference proteome</keyword>
<dbReference type="AlphaFoldDB" id="A0A9X0UGY6"/>
<sequence>MFGRIFLTSALLFSSLANALTIDSMYLVSDDRGNSIISLTNDLEQTSFVNTYISELTTDEKGNIIRNKYTEENFDDWKIITTTPRLIIEPGVSKDIGIRALCDPDSCAYDKDLMFSIVFEPSPYFEDSVSSQSSVMINYGYASLFIIPAKNQNISYTLVNRGEYILARNTGNTLLNLVIDQCSSIVKNNCRVTERLLSGRERQIKLPDHFKRDKIEVKIYNHDESYKGKQLLDLIN</sequence>
<feature type="chain" id="PRO_5040878518" description="P pilus assembly protein, chaperone PapD" evidence="1">
    <location>
        <begin position="20"/>
        <end position="236"/>
    </location>
</feature>
<evidence type="ECO:0000313" key="2">
    <source>
        <dbReference type="EMBL" id="MBC5850472.1"/>
    </source>
</evidence>